<dbReference type="Proteomes" id="UP000221165">
    <property type="component" value="Unassembled WGS sequence"/>
</dbReference>
<feature type="compositionally biased region" description="Polar residues" evidence="1">
    <location>
        <begin position="221"/>
        <end position="231"/>
    </location>
</feature>
<accession>A0A2C6KXD7</accession>
<evidence type="ECO:0000313" key="2">
    <source>
        <dbReference type="EMBL" id="PHJ20808.1"/>
    </source>
</evidence>
<evidence type="ECO:0000313" key="3">
    <source>
        <dbReference type="Proteomes" id="UP000221165"/>
    </source>
</evidence>
<protein>
    <submittedName>
        <fullName evidence="2">Uncharacterized protein</fullName>
    </submittedName>
</protein>
<gene>
    <name evidence="2" type="ORF">CSUI_005360</name>
</gene>
<dbReference type="GeneID" id="94428747"/>
<evidence type="ECO:0000256" key="1">
    <source>
        <dbReference type="SAM" id="MobiDB-lite"/>
    </source>
</evidence>
<organism evidence="2 3">
    <name type="scientific">Cystoisospora suis</name>
    <dbReference type="NCBI Taxonomy" id="483139"/>
    <lineage>
        <taxon>Eukaryota</taxon>
        <taxon>Sar</taxon>
        <taxon>Alveolata</taxon>
        <taxon>Apicomplexa</taxon>
        <taxon>Conoidasida</taxon>
        <taxon>Coccidia</taxon>
        <taxon>Eucoccidiorida</taxon>
        <taxon>Eimeriorina</taxon>
        <taxon>Sarcocystidae</taxon>
        <taxon>Cystoisospora</taxon>
    </lineage>
</organism>
<dbReference type="RefSeq" id="XP_067922494.1">
    <property type="nucleotide sequence ID" value="XM_068065536.1"/>
</dbReference>
<feature type="region of interest" description="Disordered" evidence="1">
    <location>
        <begin position="201"/>
        <end position="231"/>
    </location>
</feature>
<proteinExistence type="predicted"/>
<dbReference type="VEuPathDB" id="ToxoDB:CSUI_005360"/>
<comment type="caution">
    <text evidence="2">The sequence shown here is derived from an EMBL/GenBank/DDBJ whole genome shotgun (WGS) entry which is preliminary data.</text>
</comment>
<dbReference type="EMBL" id="MIGC01002593">
    <property type="protein sequence ID" value="PHJ20808.1"/>
    <property type="molecule type" value="Genomic_DNA"/>
</dbReference>
<sequence length="231" mass="26025">MTIMALRVAPFRHVNADFPLLRFAGDPDIRVMFFPKKVSDGFRLPLEEKHSVLIPAWWRLPPAGQMPVRDEALRGEAPSSGFPHKWDTTDLPAIFPANIPYTFPRPVSAVPEITSNGECPHGHVGRSDGTAENGYLCNKVFNDKKDRKRAYPQRGFWKKQHFLQIKNNTTRLAFAVQGVDVLKLKRLRWGEVRRGNTGWWTEDWMGPRSSGPVEAPGKNLPASTSPHPGVP</sequence>
<name>A0A2C6KXD7_9APIC</name>
<dbReference type="AlphaFoldDB" id="A0A2C6KXD7"/>
<reference evidence="2 3" key="1">
    <citation type="journal article" date="2017" name="Int. J. Parasitol.">
        <title>The genome of the protozoan parasite Cystoisospora suis and a reverse vaccinology approach to identify vaccine candidates.</title>
        <authorList>
            <person name="Palmieri N."/>
            <person name="Shrestha A."/>
            <person name="Ruttkowski B."/>
            <person name="Beck T."/>
            <person name="Vogl C."/>
            <person name="Tomley F."/>
            <person name="Blake D.P."/>
            <person name="Joachim A."/>
        </authorList>
    </citation>
    <scope>NUCLEOTIDE SEQUENCE [LARGE SCALE GENOMIC DNA]</scope>
    <source>
        <strain evidence="2 3">Wien I</strain>
    </source>
</reference>
<dbReference type="OrthoDB" id="354856at2759"/>
<keyword evidence="3" id="KW-1185">Reference proteome</keyword>